<organism evidence="2 3">
    <name type="scientific">Ralstonia chuxiongensis</name>
    <dbReference type="NCBI Taxonomy" id="2957504"/>
    <lineage>
        <taxon>Bacteria</taxon>
        <taxon>Pseudomonadati</taxon>
        <taxon>Pseudomonadota</taxon>
        <taxon>Betaproteobacteria</taxon>
        <taxon>Burkholderiales</taxon>
        <taxon>Burkholderiaceae</taxon>
        <taxon>Ralstonia</taxon>
    </lineage>
</organism>
<dbReference type="InterPro" id="IPR040556">
    <property type="entry name" value="pP_pnuc_1"/>
</dbReference>
<dbReference type="Pfam" id="PF18165">
    <property type="entry name" value="pP_pnuc_1"/>
    <property type="match status" value="1"/>
</dbReference>
<gene>
    <name evidence="2" type="ORF">NKG59_04090</name>
</gene>
<proteinExistence type="predicted"/>
<dbReference type="AlphaFoldDB" id="A0AA41WMA0"/>
<accession>A0AA41WMA0</accession>
<evidence type="ECO:0000313" key="3">
    <source>
        <dbReference type="Proteomes" id="UP001162793"/>
    </source>
</evidence>
<protein>
    <recommendedName>
        <fullName evidence="1">Predicted pPIWI-associating nuclease domain-containing protein</fullName>
    </recommendedName>
</protein>
<keyword evidence="3" id="KW-1185">Reference proteome</keyword>
<feature type="domain" description="Predicted pPIWI-associating nuclease" evidence="1">
    <location>
        <begin position="133"/>
        <end position="209"/>
    </location>
</feature>
<comment type="caution">
    <text evidence="2">The sequence shown here is derived from an EMBL/GenBank/DDBJ whole genome shotgun (WGS) entry which is preliminary data.</text>
</comment>
<evidence type="ECO:0000259" key="1">
    <source>
        <dbReference type="Pfam" id="PF18165"/>
    </source>
</evidence>
<dbReference type="Proteomes" id="UP001162793">
    <property type="component" value="Unassembled WGS sequence"/>
</dbReference>
<dbReference type="EMBL" id="JAMYWC010000001">
    <property type="protein sequence ID" value="MCP1171521.1"/>
    <property type="molecule type" value="Genomic_DNA"/>
</dbReference>
<dbReference type="RefSeq" id="WP_253535487.1">
    <property type="nucleotide sequence ID" value="NZ_JAMYWC010000001.1"/>
</dbReference>
<sequence length="264" mass="29080">MAESDVSLLISKIESTAKEIRLSGNKQIFSKGVKLQLHEIASHYFSYVHELAMLTTSGGSDLDQIFQEIHASSRKNPSKSRCLFLLKTVKTALIGIEGQSISKSATQRNRPTPADELIITTLNDICPSASLAYQQALADCSSGQRLSWRGPATDLREALRETLDVLAPDADVVESPGFKLEQDAKRPTMKQKVRYILKRRGVPSGSMETPETAVTGIEDIVGGLTRSIYTRSSVSTHTATTQQEVMRVHAWVRLVLCELLEIPL</sequence>
<reference evidence="3" key="1">
    <citation type="journal article" date="2023" name="Front. Microbiol.">
        <title>Ralstonia chuxiongensis sp. nov., Ralstonia mojiangensis sp. nov., and Ralstonia soli sp. nov., isolated from tobacco fields, are three novel species in the family Burkholderiaceae.</title>
        <authorList>
            <person name="Lu C.H."/>
            <person name="Zhang Y.Y."/>
            <person name="Jiang N."/>
            <person name="Chen W."/>
            <person name="Shao X."/>
            <person name="Zhao Z.M."/>
            <person name="Lu W.L."/>
            <person name="Hu X."/>
            <person name="Xi Y.X."/>
            <person name="Zou S.Y."/>
            <person name="Wei Q.J."/>
            <person name="Lin Z.L."/>
            <person name="Gong L."/>
            <person name="Gai X.T."/>
            <person name="Zhang L.Q."/>
            <person name="Li J.Y."/>
            <person name="Jin Y."/>
            <person name="Xia Z.Y."/>
        </authorList>
    </citation>
    <scope>NUCLEOTIDE SEQUENCE [LARGE SCALE GENOMIC DNA]</scope>
    <source>
        <strain evidence="3">21YRMH01-3</strain>
    </source>
</reference>
<evidence type="ECO:0000313" key="2">
    <source>
        <dbReference type="EMBL" id="MCP1171521.1"/>
    </source>
</evidence>
<name>A0AA41WMA0_9RALS</name>